<dbReference type="Pfam" id="PF01661">
    <property type="entry name" value="Macro"/>
    <property type="match status" value="1"/>
</dbReference>
<dbReference type="Gene3D" id="3.40.220.10">
    <property type="entry name" value="Leucine Aminopeptidase, subunit E, domain 1"/>
    <property type="match status" value="1"/>
</dbReference>
<dbReference type="GO" id="GO:0005634">
    <property type="term" value="C:nucleus"/>
    <property type="evidence" value="ECO:0007669"/>
    <property type="project" value="UniProtKB-SubCell"/>
</dbReference>
<keyword evidence="2" id="KW-0328">Glycosyltransferase</keyword>
<dbReference type="PANTHER" id="PTHR14453:SF102">
    <property type="entry name" value="PROTEIN MONO-ADP-RIBOSYLTRANSFERASE PARP14-LIKE"/>
    <property type="match status" value="1"/>
</dbReference>
<dbReference type="GO" id="GO:0003950">
    <property type="term" value="F:NAD+ poly-ADP-ribosyltransferase activity"/>
    <property type="evidence" value="ECO:0007669"/>
    <property type="project" value="TreeGrafter"/>
</dbReference>
<evidence type="ECO:0000313" key="8">
    <source>
        <dbReference type="EMBL" id="CDW78737.1"/>
    </source>
</evidence>
<evidence type="ECO:0000313" key="9">
    <source>
        <dbReference type="Proteomes" id="UP000039865"/>
    </source>
</evidence>
<protein>
    <recommendedName>
        <fullName evidence="7">Macro domain-containing protein</fullName>
    </recommendedName>
</protein>
<dbReference type="EMBL" id="CCKQ01007380">
    <property type="protein sequence ID" value="CDW78737.1"/>
    <property type="molecule type" value="Genomic_DNA"/>
</dbReference>
<feature type="domain" description="Macro" evidence="7">
    <location>
        <begin position="16"/>
        <end position="204"/>
    </location>
</feature>
<evidence type="ECO:0000256" key="5">
    <source>
        <dbReference type="ARBA" id="ARBA00023242"/>
    </source>
</evidence>
<dbReference type="GO" id="GO:1990404">
    <property type="term" value="F:NAD+-protein mono-ADP-ribosyltransferase activity"/>
    <property type="evidence" value="ECO:0007669"/>
    <property type="project" value="TreeGrafter"/>
</dbReference>
<keyword evidence="5" id="KW-0539">Nucleus</keyword>
<dbReference type="OMA" id="CIRTANL"/>
<dbReference type="GO" id="GO:0010629">
    <property type="term" value="P:negative regulation of gene expression"/>
    <property type="evidence" value="ECO:0007669"/>
    <property type="project" value="TreeGrafter"/>
</dbReference>
<dbReference type="CDD" id="cd02907">
    <property type="entry name" value="Macro_Af1521_BAL-like"/>
    <property type="match status" value="1"/>
</dbReference>
<dbReference type="InterPro" id="IPR043472">
    <property type="entry name" value="Macro_dom-like"/>
</dbReference>
<accession>A0A078AAV1</accession>
<keyword evidence="9" id="KW-1185">Reference proteome</keyword>
<evidence type="ECO:0000256" key="3">
    <source>
        <dbReference type="ARBA" id="ARBA00022679"/>
    </source>
</evidence>
<reference evidence="8 9" key="1">
    <citation type="submission" date="2014-06" db="EMBL/GenBank/DDBJ databases">
        <authorList>
            <person name="Swart Estienne"/>
        </authorList>
    </citation>
    <scope>NUCLEOTIDE SEQUENCE [LARGE SCALE GENOMIC DNA]</scope>
    <source>
        <strain evidence="8 9">130c</strain>
    </source>
</reference>
<dbReference type="GO" id="GO:0003714">
    <property type="term" value="F:transcription corepressor activity"/>
    <property type="evidence" value="ECO:0007669"/>
    <property type="project" value="TreeGrafter"/>
</dbReference>
<dbReference type="InterPro" id="IPR002589">
    <property type="entry name" value="Macro_dom"/>
</dbReference>
<dbReference type="SMART" id="SM00506">
    <property type="entry name" value="A1pp"/>
    <property type="match status" value="1"/>
</dbReference>
<dbReference type="InParanoid" id="A0A078AAV1"/>
<evidence type="ECO:0000259" key="7">
    <source>
        <dbReference type="PROSITE" id="PS51154"/>
    </source>
</evidence>
<dbReference type="GO" id="GO:0005737">
    <property type="term" value="C:cytoplasm"/>
    <property type="evidence" value="ECO:0007669"/>
    <property type="project" value="TreeGrafter"/>
</dbReference>
<dbReference type="AlphaFoldDB" id="A0A078AAV1"/>
<evidence type="ECO:0000256" key="6">
    <source>
        <dbReference type="SAM" id="Coils"/>
    </source>
</evidence>
<sequence>MKDFLSNEDIDQDDDDGLVLKHKIGSINLILKQGDITLEKVDAIVNASNENLKHIGGLAAAIVKRGGQSIQIESDLKTQDNKSFPAGSVVLTKPGSLKCKKIFHAVGPYYSELRDKDSCEKLEKTFKKCIRTANLLKFSSIAIPPISTGIYNFPKQECAKILFDVIEKYSQVEEFANIYLTKIKIVIIDQMNFDIFEKEFIKRYYEEKGDKTINENHRRKETVNNINQRLRNNCQKEEEKKTGNQENLKLSSSLVAKDFDLLQIKDTEENNKTNASNQILSKRQAPSINCIINILTLLNLETIILSCKHCKVFKCQIRDDMNFHERQDCPELPIKCQNCNAEFPLSIIRIPANQNRGARDYQRQGNEYGLEFNRERLQINRPGFGFSIGRGYNLFVMLAQITFELRK</sequence>
<keyword evidence="3" id="KW-0808">Transferase</keyword>
<dbReference type="SUPFAM" id="SSF52949">
    <property type="entry name" value="Macro domain-like"/>
    <property type="match status" value="1"/>
</dbReference>
<dbReference type="GO" id="GO:0070212">
    <property type="term" value="P:protein poly-ADP-ribosylation"/>
    <property type="evidence" value="ECO:0007669"/>
    <property type="project" value="TreeGrafter"/>
</dbReference>
<evidence type="ECO:0000256" key="2">
    <source>
        <dbReference type="ARBA" id="ARBA00022676"/>
    </source>
</evidence>
<evidence type="ECO:0000256" key="1">
    <source>
        <dbReference type="ARBA" id="ARBA00004123"/>
    </source>
</evidence>
<gene>
    <name evidence="8" type="primary">Contig5264.g5641</name>
    <name evidence="8" type="ORF">STYLEM_7721</name>
</gene>
<feature type="coiled-coil region" evidence="6">
    <location>
        <begin position="220"/>
        <end position="247"/>
    </location>
</feature>
<dbReference type="Proteomes" id="UP000039865">
    <property type="component" value="Unassembled WGS sequence"/>
</dbReference>
<dbReference type="PANTHER" id="PTHR14453">
    <property type="entry name" value="PARP/ZINC FINGER CCCH TYPE DOMAIN CONTAINING PROTEIN"/>
    <property type="match status" value="1"/>
</dbReference>
<keyword evidence="4" id="KW-0520">NAD</keyword>
<keyword evidence="6" id="KW-0175">Coiled coil</keyword>
<dbReference type="InterPro" id="IPR052056">
    <property type="entry name" value="Mono-ARTD/PARP"/>
</dbReference>
<organism evidence="8 9">
    <name type="scientific">Stylonychia lemnae</name>
    <name type="common">Ciliate</name>
    <dbReference type="NCBI Taxonomy" id="5949"/>
    <lineage>
        <taxon>Eukaryota</taxon>
        <taxon>Sar</taxon>
        <taxon>Alveolata</taxon>
        <taxon>Ciliophora</taxon>
        <taxon>Intramacronucleata</taxon>
        <taxon>Spirotrichea</taxon>
        <taxon>Stichotrichia</taxon>
        <taxon>Sporadotrichida</taxon>
        <taxon>Oxytrichidae</taxon>
        <taxon>Stylonychinae</taxon>
        <taxon>Stylonychia</taxon>
    </lineage>
</organism>
<proteinExistence type="predicted"/>
<dbReference type="PROSITE" id="PS51154">
    <property type="entry name" value="MACRO"/>
    <property type="match status" value="1"/>
</dbReference>
<dbReference type="OrthoDB" id="6133115at2759"/>
<evidence type="ECO:0000256" key="4">
    <source>
        <dbReference type="ARBA" id="ARBA00023027"/>
    </source>
</evidence>
<comment type="subcellular location">
    <subcellularLocation>
        <location evidence="1">Nucleus</location>
    </subcellularLocation>
</comment>
<name>A0A078AAV1_STYLE</name>